<dbReference type="EMBL" id="LSRS01000005">
    <property type="protein sequence ID" value="KAF1084722.1"/>
    <property type="molecule type" value="Genomic_DNA"/>
</dbReference>
<evidence type="ECO:0000256" key="1">
    <source>
        <dbReference type="SAM" id="Phobius"/>
    </source>
</evidence>
<organism evidence="2 3">
    <name type="scientific">Sporotomaculum syntrophicum</name>
    <dbReference type="NCBI Taxonomy" id="182264"/>
    <lineage>
        <taxon>Bacteria</taxon>
        <taxon>Bacillati</taxon>
        <taxon>Bacillota</taxon>
        <taxon>Clostridia</taxon>
        <taxon>Eubacteriales</taxon>
        <taxon>Desulfallaceae</taxon>
        <taxon>Sporotomaculum</taxon>
    </lineage>
</organism>
<proteinExistence type="predicted"/>
<gene>
    <name evidence="2" type="ORF">SPSYN_02508</name>
</gene>
<sequence length="287" mass="32587">MKKGRQIMYWIIGIFIFLILGILIWFSIPYSPMKAEFAQLHNQQNSKMQIQNQVFKQEDIADLPMPVQRYFEVCGFIGQPKMSNMKISHNDVDFILSSSMPKLKIKCTQFNSAEKPERVALIDTHLYGIPFEGIDAYQAGVGSMKGVIAKGVTLFNQTGAAMNKSSLVNCLAESLFMPNFVLQDFVSWESIDENHVKGTIAYYGLYASGIFTFDKNGFLETFTTDDRLYVDTNGNVKQVKWSAICGDYREVNGIKQPKSLQAVWHLVEGDLVYFDGHDTFIQYNVAE</sequence>
<comment type="caution">
    <text evidence="2">The sequence shown here is derived from an EMBL/GenBank/DDBJ whole genome shotgun (WGS) entry which is preliminary data.</text>
</comment>
<dbReference type="Proteomes" id="UP000798488">
    <property type="component" value="Unassembled WGS sequence"/>
</dbReference>
<keyword evidence="1" id="KW-0472">Membrane</keyword>
<dbReference type="Pfam" id="PF20181">
    <property type="entry name" value="DUF6544"/>
    <property type="match status" value="1"/>
</dbReference>
<dbReference type="OrthoDB" id="9786534at2"/>
<evidence type="ECO:0000313" key="2">
    <source>
        <dbReference type="EMBL" id="KAF1084722.1"/>
    </source>
</evidence>
<name>A0A9D2WNI2_9FIRM</name>
<keyword evidence="1" id="KW-0812">Transmembrane</keyword>
<dbReference type="AlphaFoldDB" id="A0A9D2WNI2"/>
<feature type="transmembrane region" description="Helical" evidence="1">
    <location>
        <begin position="7"/>
        <end position="28"/>
    </location>
</feature>
<accession>A0A9D2WNI2</accession>
<keyword evidence="3" id="KW-1185">Reference proteome</keyword>
<protein>
    <submittedName>
        <fullName evidence="2">Uncharacterized protein</fullName>
    </submittedName>
</protein>
<dbReference type="RefSeq" id="WP_161822768.1">
    <property type="nucleotide sequence ID" value="NZ_LSRS01000005.1"/>
</dbReference>
<evidence type="ECO:0000313" key="3">
    <source>
        <dbReference type="Proteomes" id="UP000798488"/>
    </source>
</evidence>
<keyword evidence="1" id="KW-1133">Transmembrane helix</keyword>
<reference evidence="2" key="1">
    <citation type="submission" date="2016-02" db="EMBL/GenBank/DDBJ databases">
        <title>Draft Genome Sequence of Sporotomaculum syntrophicum Strain FB, a Syntrophic Benzoate Degrader.</title>
        <authorList>
            <person name="Nobu M.K."/>
            <person name="Narihiro T."/>
            <person name="Qiu Y.-L."/>
            <person name="Ohashi A."/>
            <person name="Liu W.-T."/>
            <person name="Yuji S."/>
        </authorList>
    </citation>
    <scope>NUCLEOTIDE SEQUENCE</scope>
    <source>
        <strain evidence="2">FB</strain>
    </source>
</reference>
<dbReference type="InterPro" id="IPR046674">
    <property type="entry name" value="DUF6544"/>
</dbReference>